<keyword evidence="2" id="KW-1185">Reference proteome</keyword>
<dbReference type="SUPFAM" id="SSF110296">
    <property type="entry name" value="Oligoxyloglucan reducing end-specific cellobiohydrolase"/>
    <property type="match status" value="1"/>
</dbReference>
<organism evidence="1 2">
    <name type="scientific">Christiangramia sediminis</name>
    <dbReference type="NCBI Taxonomy" id="2881336"/>
    <lineage>
        <taxon>Bacteria</taxon>
        <taxon>Pseudomonadati</taxon>
        <taxon>Bacteroidota</taxon>
        <taxon>Flavobacteriia</taxon>
        <taxon>Flavobacteriales</taxon>
        <taxon>Flavobacteriaceae</taxon>
        <taxon>Christiangramia</taxon>
    </lineage>
</organism>
<dbReference type="EMBL" id="JAJBZG010000001">
    <property type="protein sequence ID" value="MCB7480022.1"/>
    <property type="molecule type" value="Genomic_DNA"/>
</dbReference>
<proteinExistence type="predicted"/>
<dbReference type="Gene3D" id="2.130.10.10">
    <property type="entry name" value="YVTN repeat-like/Quinoprotein amine dehydrogenase"/>
    <property type="match status" value="1"/>
</dbReference>
<gene>
    <name evidence="1" type="ORF">LGQ90_01990</name>
</gene>
<dbReference type="InterPro" id="IPR015943">
    <property type="entry name" value="WD40/YVTN_repeat-like_dom_sf"/>
</dbReference>
<protein>
    <submittedName>
        <fullName evidence="1">Oxidoreductase</fullName>
    </submittedName>
</protein>
<dbReference type="PANTHER" id="PTHR47199:SF2">
    <property type="entry name" value="PHOTOSYSTEM II STABILITY_ASSEMBLY FACTOR HCF136, CHLOROPLASTIC"/>
    <property type="match status" value="1"/>
</dbReference>
<dbReference type="PROSITE" id="PS51257">
    <property type="entry name" value="PROKAR_LIPOPROTEIN"/>
    <property type="match status" value="1"/>
</dbReference>
<comment type="caution">
    <text evidence="1">The sequence shown here is derived from an EMBL/GenBank/DDBJ whole genome shotgun (WGS) entry which is preliminary data.</text>
</comment>
<dbReference type="PANTHER" id="PTHR47199">
    <property type="entry name" value="PHOTOSYSTEM II STABILITY/ASSEMBLY FACTOR HCF136, CHLOROPLASTIC"/>
    <property type="match status" value="1"/>
</dbReference>
<dbReference type="AlphaFoldDB" id="A0A9X1RVY8"/>
<accession>A0A9X1RVY8</accession>
<sequence>MRKICFLLILLAFACKDASKENKTETAEHTNIKNFKAVEIEVILEDDSLSVRAIDVIGKNLAFAGNNGKYGLYNSIDKTWKTNVQKFDTIIPEYRAVGSTSNDFFMLSVASPALLYKTGNSGKMELVYKEGHEKAFYDAMAFWNDNEGIAMGDPTDGCISIIITRNGGDSWSKIDCEDLPDAAEGEAAFAASNSNISIQGDKTWILTGGMKSRILFSPDKGKSWEVFETPLLQGKPTTGGYSLDFYDDKRGIIIGGDYTNEEANKGNKAVTKDGGKTWELIAEGEAPGYKSSVRYIPNSDAKQIVATGFTGIHYSKNGGKSWKKLSDEGFYTLRFVNDTLAYAAGKGRIAKLIFR</sequence>
<evidence type="ECO:0000313" key="1">
    <source>
        <dbReference type="EMBL" id="MCB7480022.1"/>
    </source>
</evidence>
<dbReference type="RefSeq" id="WP_229337595.1">
    <property type="nucleotide sequence ID" value="NZ_JAJBZG010000001.1"/>
</dbReference>
<dbReference type="Proteomes" id="UP001139414">
    <property type="component" value="Unassembled WGS sequence"/>
</dbReference>
<reference evidence="1" key="1">
    <citation type="submission" date="2021-10" db="EMBL/GenBank/DDBJ databases">
        <title>Gramella sp. ASW11-100T, isolated from marine sediment.</title>
        <authorList>
            <person name="Xia C."/>
        </authorList>
    </citation>
    <scope>NUCLEOTIDE SEQUENCE</scope>
    <source>
        <strain evidence="1">ASW11-100</strain>
    </source>
</reference>
<name>A0A9X1RVY8_9FLAO</name>
<evidence type="ECO:0000313" key="2">
    <source>
        <dbReference type="Proteomes" id="UP001139414"/>
    </source>
</evidence>